<organism evidence="1 2">
    <name type="scientific">Brachionus plicatilis</name>
    <name type="common">Marine rotifer</name>
    <name type="synonym">Brachionus muelleri</name>
    <dbReference type="NCBI Taxonomy" id="10195"/>
    <lineage>
        <taxon>Eukaryota</taxon>
        <taxon>Metazoa</taxon>
        <taxon>Spiralia</taxon>
        <taxon>Gnathifera</taxon>
        <taxon>Rotifera</taxon>
        <taxon>Eurotatoria</taxon>
        <taxon>Monogononta</taxon>
        <taxon>Pseudotrocha</taxon>
        <taxon>Ploima</taxon>
        <taxon>Brachionidae</taxon>
        <taxon>Brachionus</taxon>
    </lineage>
</organism>
<comment type="caution">
    <text evidence="1">The sequence shown here is derived from an EMBL/GenBank/DDBJ whole genome shotgun (WGS) entry which is preliminary data.</text>
</comment>
<proteinExistence type="predicted"/>
<accession>A0A3M7QCD2</accession>
<name>A0A3M7QCD2_BRAPC</name>
<reference evidence="1 2" key="1">
    <citation type="journal article" date="2018" name="Sci. Rep.">
        <title>Genomic signatures of local adaptation to the degree of environmental predictability in rotifers.</title>
        <authorList>
            <person name="Franch-Gras L."/>
            <person name="Hahn C."/>
            <person name="Garcia-Roger E.M."/>
            <person name="Carmona M.J."/>
            <person name="Serra M."/>
            <person name="Gomez A."/>
        </authorList>
    </citation>
    <scope>NUCLEOTIDE SEQUENCE [LARGE SCALE GENOMIC DNA]</scope>
    <source>
        <strain evidence="1">HYR1</strain>
    </source>
</reference>
<sequence>RQSADLTRTWISGKFTQKLLLFFTIFYLFLHKFSSHTIHHFYPTLYQLPINKTNSSRLRKATLCQRIKTKPNIL</sequence>
<feature type="non-terminal residue" evidence="1">
    <location>
        <position position="1"/>
    </location>
</feature>
<dbReference type="AlphaFoldDB" id="A0A3M7QCD2"/>
<protein>
    <submittedName>
        <fullName evidence="1">Uncharacterized protein</fullName>
    </submittedName>
</protein>
<keyword evidence="2" id="KW-1185">Reference proteome</keyword>
<gene>
    <name evidence="1" type="ORF">BpHYR1_039701</name>
</gene>
<dbReference type="EMBL" id="REGN01006561">
    <property type="protein sequence ID" value="RNA09050.1"/>
    <property type="molecule type" value="Genomic_DNA"/>
</dbReference>
<evidence type="ECO:0000313" key="1">
    <source>
        <dbReference type="EMBL" id="RNA09050.1"/>
    </source>
</evidence>
<dbReference type="Proteomes" id="UP000276133">
    <property type="component" value="Unassembled WGS sequence"/>
</dbReference>
<evidence type="ECO:0000313" key="2">
    <source>
        <dbReference type="Proteomes" id="UP000276133"/>
    </source>
</evidence>